<dbReference type="Proteomes" id="UP000515160">
    <property type="component" value="Chromosome 2L"/>
</dbReference>
<dbReference type="PRINTS" id="PR00480">
    <property type="entry name" value="ASTACIN"/>
</dbReference>
<keyword evidence="1 2" id="KW-0645">Protease</keyword>
<dbReference type="GeneID" id="117564862"/>
<dbReference type="GO" id="GO:0008270">
    <property type="term" value="F:zinc ion binding"/>
    <property type="evidence" value="ECO:0007669"/>
    <property type="project" value="UniProtKB-UniRule"/>
</dbReference>
<evidence type="ECO:0000313" key="5">
    <source>
        <dbReference type="RefSeq" id="XP_034099701.1"/>
    </source>
</evidence>
<dbReference type="Pfam" id="PF01400">
    <property type="entry name" value="Astacin"/>
    <property type="match status" value="1"/>
</dbReference>
<keyword evidence="1 2" id="KW-0378">Hydrolase</keyword>
<name>A0A6P8W7S8_DROAB</name>
<dbReference type="InterPro" id="IPR006026">
    <property type="entry name" value="Peptidase_Metallo"/>
</dbReference>
<dbReference type="PANTHER" id="PTHR10127">
    <property type="entry name" value="DISCOIDIN, CUB, EGF, LAMININ , AND ZINC METALLOPROTEASE DOMAIN CONTAINING"/>
    <property type="match status" value="1"/>
</dbReference>
<dbReference type="SUPFAM" id="SSF55486">
    <property type="entry name" value="Metalloproteases ('zincins'), catalytic domain"/>
    <property type="match status" value="1"/>
</dbReference>
<protein>
    <recommendedName>
        <fullName evidence="2">Metalloendopeptidase</fullName>
        <ecNumber evidence="2">3.4.24.-</ecNumber>
    </recommendedName>
</protein>
<dbReference type="PANTHER" id="PTHR10127:SF814">
    <property type="entry name" value="MEPRIN A SUBUNIT BETA"/>
    <property type="match status" value="1"/>
</dbReference>
<feature type="binding site" evidence="1">
    <location>
        <position position="163"/>
    </location>
    <ligand>
        <name>Zn(2+)</name>
        <dbReference type="ChEBI" id="CHEBI:29105"/>
        <note>catalytic</note>
    </ligand>
</feature>
<gene>
    <name evidence="5" type="primary">LOC117564862</name>
</gene>
<dbReference type="GO" id="GO:0006508">
    <property type="term" value="P:proteolysis"/>
    <property type="evidence" value="ECO:0007669"/>
    <property type="project" value="UniProtKB-KW"/>
</dbReference>
<keyword evidence="1 2" id="KW-0482">Metalloprotease</keyword>
<dbReference type="Gene3D" id="3.40.390.10">
    <property type="entry name" value="Collagenase (Catalytic Domain)"/>
    <property type="match status" value="1"/>
</dbReference>
<dbReference type="CDD" id="cd04280">
    <property type="entry name" value="ZnMc_astacin_like"/>
    <property type="match status" value="1"/>
</dbReference>
<organism evidence="4 5">
    <name type="scientific">Drosophila albomicans</name>
    <name type="common">Fruit fly</name>
    <dbReference type="NCBI Taxonomy" id="7291"/>
    <lineage>
        <taxon>Eukaryota</taxon>
        <taxon>Metazoa</taxon>
        <taxon>Ecdysozoa</taxon>
        <taxon>Arthropoda</taxon>
        <taxon>Hexapoda</taxon>
        <taxon>Insecta</taxon>
        <taxon>Pterygota</taxon>
        <taxon>Neoptera</taxon>
        <taxon>Endopterygota</taxon>
        <taxon>Diptera</taxon>
        <taxon>Brachycera</taxon>
        <taxon>Muscomorpha</taxon>
        <taxon>Ephydroidea</taxon>
        <taxon>Drosophilidae</taxon>
        <taxon>Drosophila</taxon>
    </lineage>
</organism>
<dbReference type="GO" id="GO:0004222">
    <property type="term" value="F:metalloendopeptidase activity"/>
    <property type="evidence" value="ECO:0007669"/>
    <property type="project" value="UniProtKB-UniRule"/>
</dbReference>
<dbReference type="EC" id="3.4.24.-" evidence="2"/>
<comment type="caution">
    <text evidence="1">Lacks conserved residue(s) required for the propagation of feature annotation.</text>
</comment>
<proteinExistence type="predicted"/>
<sequence length="268" mass="29987">MQHSLASKLLLLLVVLSSQLLLSVALPIGSRTWTLDPEEAGGYAEGDMQLTQEQQVQLEQGPKGRNGLIDATKRWPQNQVIYQISEDFDAAHKEAIQQGIQTLQENSCLKFREATAEDTAYVRITANSGGCFTAVGYKGEPQQMNLEIYPIGEGCFRPGTILHEFMHALGFYHQQSSAIRDDYIEVLTENIVPGKEFNFQKYSPTVITDFDVGYDYDSCLHYRPGAFSVNGEDTIKPLDDTVVIGQRTGLSKKDIEKINIMYKCPRPV</sequence>
<keyword evidence="1 2" id="KW-0479">Metal-binding</keyword>
<dbReference type="RefSeq" id="XP_034099701.1">
    <property type="nucleotide sequence ID" value="XM_034243810.2"/>
</dbReference>
<keyword evidence="4" id="KW-1185">Reference proteome</keyword>
<feature type="binding site" evidence="1">
    <location>
        <position position="173"/>
    </location>
    <ligand>
        <name>Zn(2+)</name>
        <dbReference type="ChEBI" id="CHEBI:29105"/>
        <note>catalytic</note>
    </ligand>
</feature>
<dbReference type="OrthoDB" id="291007at2759"/>
<dbReference type="InterPro" id="IPR034035">
    <property type="entry name" value="Astacin-like_dom"/>
</dbReference>
<reference evidence="5" key="1">
    <citation type="submission" date="2025-08" db="UniProtKB">
        <authorList>
            <consortium name="RefSeq"/>
        </authorList>
    </citation>
    <scope>IDENTIFICATION</scope>
    <source>
        <strain evidence="5">15112-1751.03</strain>
        <tissue evidence="5">Whole Adult</tissue>
    </source>
</reference>
<feature type="signal peptide" evidence="2">
    <location>
        <begin position="1"/>
        <end position="25"/>
    </location>
</feature>
<evidence type="ECO:0000313" key="4">
    <source>
        <dbReference type="Proteomes" id="UP000515160"/>
    </source>
</evidence>
<feature type="active site" evidence="1">
    <location>
        <position position="164"/>
    </location>
</feature>
<dbReference type="InterPro" id="IPR024079">
    <property type="entry name" value="MetalloPept_cat_dom_sf"/>
</dbReference>
<accession>A0A6P8W7S8</accession>
<dbReference type="PROSITE" id="PS51864">
    <property type="entry name" value="ASTACIN"/>
    <property type="match status" value="1"/>
</dbReference>
<evidence type="ECO:0000259" key="3">
    <source>
        <dbReference type="PROSITE" id="PS51864"/>
    </source>
</evidence>
<dbReference type="InterPro" id="IPR001506">
    <property type="entry name" value="Peptidase_M12A"/>
</dbReference>
<comment type="cofactor">
    <cofactor evidence="1 2">
        <name>Zn(2+)</name>
        <dbReference type="ChEBI" id="CHEBI:29105"/>
    </cofactor>
    <text evidence="1 2">Binds 1 zinc ion per subunit.</text>
</comment>
<keyword evidence="2" id="KW-0732">Signal</keyword>
<dbReference type="SMART" id="SM00235">
    <property type="entry name" value="ZnMc"/>
    <property type="match status" value="1"/>
</dbReference>
<dbReference type="AlphaFoldDB" id="A0A6P8W7S8"/>
<keyword evidence="1 2" id="KW-0862">Zinc</keyword>
<feature type="domain" description="Peptidase M12A" evidence="3">
    <location>
        <begin position="66"/>
        <end position="265"/>
    </location>
</feature>
<dbReference type="FunFam" id="3.40.390.10:FF:000037">
    <property type="entry name" value="Metalloendopeptidase"/>
    <property type="match status" value="1"/>
</dbReference>
<feature type="chain" id="PRO_5028520256" description="Metalloendopeptidase" evidence="2">
    <location>
        <begin position="26"/>
        <end position="268"/>
    </location>
</feature>
<evidence type="ECO:0000256" key="2">
    <source>
        <dbReference type="RuleBase" id="RU361183"/>
    </source>
</evidence>
<feature type="binding site" evidence="1">
    <location>
        <position position="167"/>
    </location>
    <ligand>
        <name>Zn(2+)</name>
        <dbReference type="ChEBI" id="CHEBI:29105"/>
        <note>catalytic</note>
    </ligand>
</feature>
<evidence type="ECO:0000256" key="1">
    <source>
        <dbReference type="PROSITE-ProRule" id="PRU01211"/>
    </source>
</evidence>